<sequence>MIVLVNEGERQIPVTYARRVRGNRTFGGVDTHLPLKINIGGVIPIIFALSMMIFPGVIAKFFEAARSEQLAEAAKWLADLFQNNTFYSIAYFILVILFTFFYAGVVFKPEQVSENLQKQGGFVPGLRPGHETADYLQSVLTKITFVGALFLGVIAILPFIVQSITNVNTLVLGGTGLLIVVSVVIETMRQIRAQLVMRTYDTF</sequence>
<organism evidence="3 4">
    <name type="scientific">Candidatus Berkelbacteria bacterium RIFCSPHIGHO2_12_FULL_36_9</name>
    <dbReference type="NCBI Taxonomy" id="1797469"/>
    <lineage>
        <taxon>Bacteria</taxon>
        <taxon>Candidatus Berkelbacteria</taxon>
    </lineage>
</organism>
<dbReference type="Pfam" id="PF00344">
    <property type="entry name" value="SecY"/>
    <property type="match status" value="1"/>
</dbReference>
<dbReference type="AlphaFoldDB" id="A0A1F5EKQ5"/>
<keyword evidence="2" id="KW-1133">Transmembrane helix</keyword>
<reference evidence="3 4" key="1">
    <citation type="journal article" date="2016" name="Nat. Commun.">
        <title>Thousands of microbial genomes shed light on interconnected biogeochemical processes in an aquifer system.</title>
        <authorList>
            <person name="Anantharaman K."/>
            <person name="Brown C.T."/>
            <person name="Hug L.A."/>
            <person name="Sharon I."/>
            <person name="Castelle C.J."/>
            <person name="Probst A.J."/>
            <person name="Thomas B.C."/>
            <person name="Singh A."/>
            <person name="Wilkins M.J."/>
            <person name="Karaoz U."/>
            <person name="Brodie E.L."/>
            <person name="Williams K.H."/>
            <person name="Hubbard S.S."/>
            <person name="Banfield J.F."/>
        </authorList>
    </citation>
    <scope>NUCLEOTIDE SEQUENCE [LARGE SCALE GENOMIC DNA]</scope>
</reference>
<name>A0A1F5EKQ5_9BACT</name>
<gene>
    <name evidence="3" type="ORF">A3F08_03630</name>
</gene>
<dbReference type="Proteomes" id="UP000176451">
    <property type="component" value="Unassembled WGS sequence"/>
</dbReference>
<dbReference type="EMBL" id="MEZV01000001">
    <property type="protein sequence ID" value="OGD67997.1"/>
    <property type="molecule type" value="Genomic_DNA"/>
</dbReference>
<evidence type="ECO:0000256" key="2">
    <source>
        <dbReference type="SAM" id="Phobius"/>
    </source>
</evidence>
<feature type="transmembrane region" description="Helical" evidence="2">
    <location>
        <begin position="167"/>
        <end position="188"/>
    </location>
</feature>
<comment type="similarity">
    <text evidence="1">Belongs to the SecY/SEC61-alpha family.</text>
</comment>
<dbReference type="PRINTS" id="PR00303">
    <property type="entry name" value="SECYTRNLCASE"/>
</dbReference>
<evidence type="ECO:0000256" key="1">
    <source>
        <dbReference type="RuleBase" id="RU004349"/>
    </source>
</evidence>
<evidence type="ECO:0008006" key="5">
    <source>
        <dbReference type="Google" id="ProtNLM"/>
    </source>
</evidence>
<evidence type="ECO:0000313" key="4">
    <source>
        <dbReference type="Proteomes" id="UP000176451"/>
    </source>
</evidence>
<feature type="transmembrane region" description="Helical" evidence="2">
    <location>
        <begin position="143"/>
        <end position="161"/>
    </location>
</feature>
<protein>
    <recommendedName>
        <fullName evidence="5">Protein translocase subunit SecY</fullName>
    </recommendedName>
</protein>
<accession>A0A1F5EKQ5</accession>
<proteinExistence type="inferred from homology"/>
<evidence type="ECO:0000313" key="3">
    <source>
        <dbReference type="EMBL" id="OGD67997.1"/>
    </source>
</evidence>
<dbReference type="GO" id="GO:0016020">
    <property type="term" value="C:membrane"/>
    <property type="evidence" value="ECO:0007669"/>
    <property type="project" value="InterPro"/>
</dbReference>
<comment type="caution">
    <text evidence="3">The sequence shown here is derived from an EMBL/GenBank/DDBJ whole genome shotgun (WGS) entry which is preliminary data.</text>
</comment>
<keyword evidence="2" id="KW-0812">Transmembrane</keyword>
<dbReference type="SUPFAM" id="SSF103491">
    <property type="entry name" value="Preprotein translocase SecY subunit"/>
    <property type="match status" value="1"/>
</dbReference>
<feature type="transmembrane region" description="Helical" evidence="2">
    <location>
        <begin position="86"/>
        <end position="107"/>
    </location>
</feature>
<dbReference type="GO" id="GO:0015031">
    <property type="term" value="P:protein transport"/>
    <property type="evidence" value="ECO:0007669"/>
    <property type="project" value="InterPro"/>
</dbReference>
<feature type="transmembrane region" description="Helical" evidence="2">
    <location>
        <begin position="42"/>
        <end position="62"/>
    </location>
</feature>
<dbReference type="InterPro" id="IPR023201">
    <property type="entry name" value="SecY_dom_sf"/>
</dbReference>
<dbReference type="InterPro" id="IPR002208">
    <property type="entry name" value="SecY/SEC61-alpha"/>
</dbReference>
<dbReference type="Gene3D" id="1.10.3370.10">
    <property type="entry name" value="SecY subunit domain"/>
    <property type="match status" value="1"/>
</dbReference>
<dbReference type="PANTHER" id="PTHR10906">
    <property type="entry name" value="SECY/SEC61-ALPHA FAMILY MEMBER"/>
    <property type="match status" value="1"/>
</dbReference>
<dbReference type="STRING" id="1797469.A3F08_03630"/>
<keyword evidence="2" id="KW-0472">Membrane</keyword>